<keyword evidence="1" id="KW-0472">Membrane</keyword>
<dbReference type="RefSeq" id="WP_147188395.1">
    <property type="nucleotide sequence ID" value="NZ_CP042435.1"/>
</dbReference>
<dbReference type="Proteomes" id="UP000321533">
    <property type="component" value="Chromosome"/>
</dbReference>
<proteinExistence type="predicted"/>
<gene>
    <name evidence="2" type="ORF">FRZ67_04515</name>
</gene>
<accession>A0A5B8V671</accession>
<name>A0A5B8V671_9BACT</name>
<keyword evidence="1" id="KW-0812">Transmembrane</keyword>
<dbReference type="OrthoDB" id="9989749at2"/>
<dbReference type="EMBL" id="CP042435">
    <property type="protein sequence ID" value="QEC66595.1"/>
    <property type="molecule type" value="Genomic_DNA"/>
</dbReference>
<dbReference type="KEGG" id="pgin:FRZ67_04515"/>
<reference evidence="2 3" key="1">
    <citation type="journal article" date="2016" name="Int. J. Syst. Evol. Microbiol.">
        <title>Panacibacter ginsenosidivorans gen. nov., sp. nov., with ginsenoside converting activity isolated from soil of a ginseng field.</title>
        <authorList>
            <person name="Siddiqi M.Z."/>
            <person name="Muhammad Shafi S."/>
            <person name="Choi K.D."/>
            <person name="Im W.T."/>
        </authorList>
    </citation>
    <scope>NUCLEOTIDE SEQUENCE [LARGE SCALE GENOMIC DNA]</scope>
    <source>
        <strain evidence="2 3">Gsoil1550</strain>
    </source>
</reference>
<feature type="transmembrane region" description="Helical" evidence="1">
    <location>
        <begin position="20"/>
        <end position="45"/>
    </location>
</feature>
<keyword evidence="3" id="KW-1185">Reference proteome</keyword>
<protein>
    <submittedName>
        <fullName evidence="2">Uncharacterized protein</fullName>
    </submittedName>
</protein>
<organism evidence="2 3">
    <name type="scientific">Panacibacter ginsenosidivorans</name>
    <dbReference type="NCBI Taxonomy" id="1813871"/>
    <lineage>
        <taxon>Bacteria</taxon>
        <taxon>Pseudomonadati</taxon>
        <taxon>Bacteroidota</taxon>
        <taxon>Chitinophagia</taxon>
        <taxon>Chitinophagales</taxon>
        <taxon>Chitinophagaceae</taxon>
        <taxon>Panacibacter</taxon>
    </lineage>
</organism>
<evidence type="ECO:0000313" key="2">
    <source>
        <dbReference type="EMBL" id="QEC66595.1"/>
    </source>
</evidence>
<evidence type="ECO:0000313" key="3">
    <source>
        <dbReference type="Proteomes" id="UP000321533"/>
    </source>
</evidence>
<dbReference type="AlphaFoldDB" id="A0A5B8V671"/>
<keyword evidence="1" id="KW-1133">Transmembrane helix</keyword>
<sequence length="187" mass="22054">MENITETTKAKPKSKTRKRLWEFCNSSLGIWVLSTIFIGLITFSYQNFSQIYKEQTDKNKEIKSLEIEINRRLFIFNSEITEVAKVDTSKKSYPSKIEDAIRKVNSKNCYVFEQFRKRKLSSLLYELYALLPEKNKAVAYEAFEKMFIIEQFPAKINKNTKSDKATGYFDEIVTYTKTSLDIKDWNK</sequence>
<evidence type="ECO:0000256" key="1">
    <source>
        <dbReference type="SAM" id="Phobius"/>
    </source>
</evidence>